<accession>A0A2P4X320</accession>
<reference evidence="2 3" key="1">
    <citation type="journal article" date="2017" name="Genome Biol. Evol.">
        <title>Phytophthora megakarya and P. palmivora, closely related causal agents of cacao black pod rot, underwent increases in genome sizes and gene numbers by different mechanisms.</title>
        <authorList>
            <person name="Ali S.S."/>
            <person name="Shao J."/>
            <person name="Lary D.J."/>
            <person name="Kronmiller B."/>
            <person name="Shen D."/>
            <person name="Strem M.D."/>
            <person name="Amoako-Attah I."/>
            <person name="Akrofi A.Y."/>
            <person name="Begoude B.A."/>
            <person name="Ten Hoopen G.M."/>
            <person name="Coulibaly K."/>
            <person name="Kebe B.I."/>
            <person name="Melnick R.L."/>
            <person name="Guiltinan M.J."/>
            <person name="Tyler B.M."/>
            <person name="Meinhardt L.W."/>
            <person name="Bailey B.A."/>
        </authorList>
    </citation>
    <scope>NUCLEOTIDE SEQUENCE [LARGE SCALE GENOMIC DNA]</scope>
    <source>
        <strain evidence="3">sbr112.9</strain>
    </source>
</reference>
<evidence type="ECO:0000313" key="3">
    <source>
        <dbReference type="Proteomes" id="UP000237271"/>
    </source>
</evidence>
<dbReference type="OrthoDB" id="117816at2759"/>
<name>A0A2P4X320_9STRA</name>
<proteinExistence type="predicted"/>
<dbReference type="Gene3D" id="3.30.420.10">
    <property type="entry name" value="Ribonuclease H-like superfamily/Ribonuclease H"/>
    <property type="match status" value="1"/>
</dbReference>
<dbReference type="EMBL" id="NCKW01016976">
    <property type="protein sequence ID" value="POM59945.1"/>
    <property type="molecule type" value="Genomic_DNA"/>
</dbReference>
<dbReference type="AlphaFoldDB" id="A0A2P4X320"/>
<evidence type="ECO:0000256" key="1">
    <source>
        <dbReference type="SAM" id="MobiDB-lite"/>
    </source>
</evidence>
<protein>
    <submittedName>
        <fullName evidence="2">Uncharacterized protein</fullName>
    </submittedName>
</protein>
<feature type="region of interest" description="Disordered" evidence="1">
    <location>
        <begin position="389"/>
        <end position="410"/>
    </location>
</feature>
<dbReference type="InterPro" id="IPR036397">
    <property type="entry name" value="RNaseH_sf"/>
</dbReference>
<gene>
    <name evidence="2" type="ORF">PHPALM_31254</name>
</gene>
<organism evidence="2 3">
    <name type="scientific">Phytophthora palmivora</name>
    <dbReference type="NCBI Taxonomy" id="4796"/>
    <lineage>
        <taxon>Eukaryota</taxon>
        <taxon>Sar</taxon>
        <taxon>Stramenopiles</taxon>
        <taxon>Oomycota</taxon>
        <taxon>Peronosporomycetes</taxon>
        <taxon>Peronosporales</taxon>
        <taxon>Peronosporaceae</taxon>
        <taxon>Phytophthora</taxon>
    </lineage>
</organism>
<sequence length="410" mass="47531">MPNLTDGERRHIVDNLLRRSVDGVLPRGALSQEARKIKRTNPAIGKIWAHFCKTEAVNGCGEWRSQIAHNSGRKRHNREDARLQIRAVPLNDRRPIRRLVEASGVSTHVILLLLREGILKRKSGRLKPSLTDENKLKRLEYVLGFIDEDSLRFEPMDNVIHIDEKWLYDDIDKRSYLVFEDENVPQRGRRSKHFMPKTMFLAAVARTRYNRDGELVWNGKIGIWPLTEEYVALRRSRYRERGETCQRNIESVTRAVYKTFLLDDVIPATKANWPRREKWRPILIQQDNAKPHLSPFDPDIVAAGTEGEWNIRLLFQPPNSPDMNCLDLGLFASLQVKQHREVVTGIEGKIESVKSAYMETDDVDQDNIFLTLQACMVCVLRDGGGNQYKIPHMSKAKQRREKKLPESEQR</sequence>
<dbReference type="GO" id="GO:0003676">
    <property type="term" value="F:nucleic acid binding"/>
    <property type="evidence" value="ECO:0007669"/>
    <property type="project" value="InterPro"/>
</dbReference>
<dbReference type="Proteomes" id="UP000237271">
    <property type="component" value="Unassembled WGS sequence"/>
</dbReference>
<feature type="compositionally biased region" description="Basic residues" evidence="1">
    <location>
        <begin position="392"/>
        <end position="402"/>
    </location>
</feature>
<evidence type="ECO:0000313" key="2">
    <source>
        <dbReference type="EMBL" id="POM59945.1"/>
    </source>
</evidence>
<keyword evidence="3" id="KW-1185">Reference proteome</keyword>
<dbReference type="PANTHER" id="PTHR47169:SF2">
    <property type="entry name" value="OS01G0541250 PROTEIN"/>
    <property type="match status" value="1"/>
</dbReference>
<dbReference type="PANTHER" id="PTHR47169">
    <property type="entry name" value="OS01G0541250 PROTEIN"/>
    <property type="match status" value="1"/>
</dbReference>
<comment type="caution">
    <text evidence="2">The sequence shown here is derived from an EMBL/GenBank/DDBJ whole genome shotgun (WGS) entry which is preliminary data.</text>
</comment>